<dbReference type="InterPro" id="IPR001683">
    <property type="entry name" value="PX_dom"/>
</dbReference>
<dbReference type="InterPro" id="IPR015404">
    <property type="entry name" value="Vps5_C"/>
</dbReference>
<sequence>MDASNKESALNVNASSIKISDVSQDGDMLTFAITSQNLSGSGGVCVFRTYEDFIWLQQSLFSQEDVPELQGVIFPPLPDKPLPSHSHTQAKVLKQLGFLSLGDKWQIYCKALELYLQQVAAHTLLSKNKELYNFLSSSESPGKQRSKKGIFNRLSQVMEEMRKEGHKDVDEFFQSERDKTTNLSVLFKVATEKFLEVVLTKQKLALACGHFSTSLHLCVNQENADAVAFSKICLKLSDIIETMKRNFEKVSDNDMSTLGLGLELESRYQEAKREMLFRRTCRLVELDNANKNVDRAKPNKKAHMEEVQKATQKEFNLISSVAKQEIVHYHRTRVQVLRDFLIDWCEKQLSTAQESSTLFSQYLEACKGLAV</sequence>
<dbReference type="PROSITE" id="PS50195">
    <property type="entry name" value="PX"/>
    <property type="match status" value="1"/>
</dbReference>
<organism evidence="4 5">
    <name type="scientific">Electrophorus electricus</name>
    <name type="common">Electric eel</name>
    <name type="synonym">Gymnotus electricus</name>
    <dbReference type="NCBI Taxonomy" id="8005"/>
    <lineage>
        <taxon>Eukaryota</taxon>
        <taxon>Metazoa</taxon>
        <taxon>Chordata</taxon>
        <taxon>Craniata</taxon>
        <taxon>Vertebrata</taxon>
        <taxon>Euteleostomi</taxon>
        <taxon>Actinopterygii</taxon>
        <taxon>Neopterygii</taxon>
        <taxon>Teleostei</taxon>
        <taxon>Ostariophysi</taxon>
        <taxon>Gymnotiformes</taxon>
        <taxon>Gymnotoidei</taxon>
        <taxon>Gymnotidae</taxon>
        <taxon>Electrophorus</taxon>
    </lineage>
</organism>
<dbReference type="Pfam" id="PF09325">
    <property type="entry name" value="Vps5"/>
    <property type="match status" value="1"/>
</dbReference>
<proteinExistence type="inferred from homology"/>
<keyword evidence="2" id="KW-0813">Transport</keyword>
<protein>
    <recommendedName>
        <fullName evidence="3">PX domain-containing protein</fullName>
    </recommendedName>
</protein>
<dbReference type="GeneTree" id="ENSGT00940000165984"/>
<reference evidence="4" key="3">
    <citation type="submission" date="2020-05" db="EMBL/GenBank/DDBJ databases">
        <title>Electrophorus electricus (electric eel) genome, fEleEle1, primary haplotype.</title>
        <authorList>
            <person name="Myers G."/>
            <person name="Meyer A."/>
            <person name="Fedrigo O."/>
            <person name="Formenti G."/>
            <person name="Rhie A."/>
            <person name="Tracey A."/>
            <person name="Sims Y."/>
            <person name="Jarvis E.D."/>
        </authorList>
    </citation>
    <scope>NUCLEOTIDE SEQUENCE [LARGE SCALE GENOMIC DNA]</scope>
</reference>
<evidence type="ECO:0000256" key="2">
    <source>
        <dbReference type="ARBA" id="ARBA00022927"/>
    </source>
</evidence>
<dbReference type="KEGG" id="eee:113576017"/>
<dbReference type="Ensembl" id="ENSEEET00000020383.2">
    <property type="protein sequence ID" value="ENSEEEP00000020157.2"/>
    <property type="gene ID" value="ENSEEEG00000009843.2"/>
</dbReference>
<dbReference type="AlphaFoldDB" id="A0A4W4F852"/>
<dbReference type="CDD" id="cd06093">
    <property type="entry name" value="PX_domain"/>
    <property type="match status" value="1"/>
</dbReference>
<feature type="domain" description="PX" evidence="3">
    <location>
        <begin position="1"/>
        <end position="142"/>
    </location>
</feature>
<dbReference type="RefSeq" id="XP_026863705.2">
    <property type="nucleotide sequence ID" value="XM_027007904.2"/>
</dbReference>
<dbReference type="InterPro" id="IPR027267">
    <property type="entry name" value="AH/BAR_dom_sf"/>
</dbReference>
<gene>
    <name evidence="4" type="primary">si:dkey-28n18.9</name>
</gene>
<evidence type="ECO:0000259" key="3">
    <source>
        <dbReference type="PROSITE" id="PS50195"/>
    </source>
</evidence>
<accession>A0A4W4F852</accession>
<dbReference type="InterPro" id="IPR036871">
    <property type="entry name" value="PX_dom_sf"/>
</dbReference>
<dbReference type="GO" id="GO:0015031">
    <property type="term" value="P:protein transport"/>
    <property type="evidence" value="ECO:0007669"/>
    <property type="project" value="UniProtKB-KW"/>
</dbReference>
<evidence type="ECO:0000256" key="1">
    <source>
        <dbReference type="ARBA" id="ARBA00010883"/>
    </source>
</evidence>
<reference evidence="5" key="1">
    <citation type="journal article" date="2014" name="Science">
        <title>Nonhuman genetics. Genomic basis for the convergent evolution of electric organs.</title>
        <authorList>
            <person name="Gallant J.R."/>
            <person name="Traeger L.L."/>
            <person name="Volkening J.D."/>
            <person name="Moffett H."/>
            <person name="Chen P.H."/>
            <person name="Novina C.D."/>
            <person name="Phillips G.N.Jr."/>
            <person name="Anand R."/>
            <person name="Wells G.B."/>
            <person name="Pinch M."/>
            <person name="Guth R."/>
            <person name="Unguez G.A."/>
            <person name="Albert J.S."/>
            <person name="Zakon H.H."/>
            <person name="Samanta M.P."/>
            <person name="Sussman M.R."/>
        </authorList>
    </citation>
    <scope>NUCLEOTIDE SEQUENCE [LARGE SCALE GENOMIC DNA]</scope>
</reference>
<comment type="similarity">
    <text evidence="1">Belongs to the sorting nexin family.</text>
</comment>
<dbReference type="GeneID" id="113576017"/>
<dbReference type="PANTHER" id="PTHR45850">
    <property type="entry name" value="SORTING NEXIN FAMILY MEMBER"/>
    <property type="match status" value="1"/>
</dbReference>
<dbReference type="SUPFAM" id="SSF64268">
    <property type="entry name" value="PX domain"/>
    <property type="match status" value="1"/>
</dbReference>
<reference evidence="4" key="4">
    <citation type="submission" date="2025-08" db="UniProtKB">
        <authorList>
            <consortium name="Ensembl"/>
        </authorList>
    </citation>
    <scope>IDENTIFICATION</scope>
</reference>
<evidence type="ECO:0000313" key="4">
    <source>
        <dbReference type="Ensembl" id="ENSEEEP00000020157.2"/>
    </source>
</evidence>
<name>A0A4W4F852_ELEEL</name>
<dbReference type="Gene3D" id="3.30.1520.10">
    <property type="entry name" value="Phox-like domain"/>
    <property type="match status" value="1"/>
</dbReference>
<dbReference type="GO" id="GO:0035091">
    <property type="term" value="F:phosphatidylinositol binding"/>
    <property type="evidence" value="ECO:0007669"/>
    <property type="project" value="InterPro"/>
</dbReference>
<keyword evidence="2" id="KW-0653">Protein transport</keyword>
<reference evidence="4" key="5">
    <citation type="submission" date="2025-09" db="UniProtKB">
        <authorList>
            <consortium name="Ensembl"/>
        </authorList>
    </citation>
    <scope>IDENTIFICATION</scope>
</reference>
<dbReference type="STRING" id="8005.ENSEEEP00000020157"/>
<evidence type="ECO:0000313" key="5">
    <source>
        <dbReference type="Proteomes" id="UP000314983"/>
    </source>
</evidence>
<dbReference type="OMA" id="VQWCEKQ"/>
<dbReference type="PANTHER" id="PTHR45850:SF2">
    <property type="entry name" value="SORTING NEXIN-5-LIKE"/>
    <property type="match status" value="1"/>
</dbReference>
<dbReference type="Proteomes" id="UP000314983">
    <property type="component" value="Chromosome 3"/>
</dbReference>
<keyword evidence="5" id="KW-1185">Reference proteome</keyword>
<reference evidence="5" key="2">
    <citation type="journal article" date="2017" name="Sci. Adv.">
        <title>A tail of two voltages: Proteomic comparison of the three electric organs of the electric eel.</title>
        <authorList>
            <person name="Traeger L.L."/>
            <person name="Sabat G."/>
            <person name="Barrett-Wilt G.A."/>
            <person name="Wells G.B."/>
            <person name="Sussman M.R."/>
        </authorList>
    </citation>
    <scope>NUCLEOTIDE SEQUENCE [LARGE SCALE GENOMIC DNA]</scope>
</reference>
<dbReference type="Pfam" id="PF00787">
    <property type="entry name" value="PX"/>
    <property type="match status" value="1"/>
</dbReference>
<dbReference type="Gene3D" id="1.20.1270.60">
    <property type="entry name" value="Arfaptin homology (AH) domain/BAR domain"/>
    <property type="match status" value="1"/>
</dbReference>